<sequence>MKILTSLEQIKHLNHPETVKGALMAECLTPFGSFDAAEHFWHDYQTQLFAFMPEDNIELVLENVTDLTDSFECSEFITHLADNWYLALVITTQAGGGNYLLFQGGVHNALDKLLESYKYNGEHYEP</sequence>
<comment type="caution">
    <text evidence="1">The sequence shown here is derived from an EMBL/GenBank/DDBJ whole genome shotgun (WGS) entry which is preliminary data.</text>
</comment>
<evidence type="ECO:0000313" key="2">
    <source>
        <dbReference type="Proteomes" id="UP000619118"/>
    </source>
</evidence>
<organism evidence="1 2">
    <name type="scientific">Shewanella litoralis</name>
    <dbReference type="NCBI Taxonomy" id="2282700"/>
    <lineage>
        <taxon>Bacteria</taxon>
        <taxon>Pseudomonadati</taxon>
        <taxon>Pseudomonadota</taxon>
        <taxon>Gammaproteobacteria</taxon>
        <taxon>Alteromonadales</taxon>
        <taxon>Shewanellaceae</taxon>
        <taxon>Shewanella</taxon>
    </lineage>
</organism>
<name>A0ABQ2R4C3_9GAMM</name>
<evidence type="ECO:0000313" key="1">
    <source>
        <dbReference type="EMBL" id="GGQ10534.1"/>
    </source>
</evidence>
<accession>A0ABQ2R4C3</accession>
<gene>
    <name evidence="1" type="ORF">GCM10009411_09150</name>
</gene>
<reference evidence="2" key="1">
    <citation type="journal article" date="2019" name="Int. J. Syst. Evol. Microbiol.">
        <title>The Global Catalogue of Microorganisms (GCM) 10K type strain sequencing project: providing services to taxonomists for standard genome sequencing and annotation.</title>
        <authorList>
            <consortium name="The Broad Institute Genomics Platform"/>
            <consortium name="The Broad Institute Genome Sequencing Center for Infectious Disease"/>
            <person name="Wu L."/>
            <person name="Ma J."/>
        </authorList>
    </citation>
    <scope>NUCLEOTIDE SEQUENCE [LARGE SCALE GENOMIC DNA]</scope>
    <source>
        <strain evidence="2">JCM 32306</strain>
    </source>
</reference>
<keyword evidence="2" id="KW-1185">Reference proteome</keyword>
<dbReference type="Proteomes" id="UP000619118">
    <property type="component" value="Unassembled WGS sequence"/>
</dbReference>
<protein>
    <submittedName>
        <fullName evidence="1">Uncharacterized protein</fullName>
    </submittedName>
</protein>
<dbReference type="EMBL" id="BMQX01000004">
    <property type="protein sequence ID" value="GGQ10534.1"/>
    <property type="molecule type" value="Genomic_DNA"/>
</dbReference>
<proteinExistence type="predicted"/>
<dbReference type="RefSeq" id="WP_160052996.1">
    <property type="nucleotide sequence ID" value="NZ_BMQX01000004.1"/>
</dbReference>